<dbReference type="SUPFAM" id="SSF47413">
    <property type="entry name" value="lambda repressor-like DNA-binding domains"/>
    <property type="match status" value="1"/>
</dbReference>
<evidence type="ECO:0000256" key="2">
    <source>
        <dbReference type="SAM" id="Phobius"/>
    </source>
</evidence>
<feature type="transmembrane region" description="Helical" evidence="2">
    <location>
        <begin position="140"/>
        <end position="158"/>
    </location>
</feature>
<feature type="transmembrane region" description="Helical" evidence="2">
    <location>
        <begin position="100"/>
        <end position="120"/>
    </location>
</feature>
<evidence type="ECO:0000256" key="1">
    <source>
        <dbReference type="ARBA" id="ARBA00023125"/>
    </source>
</evidence>
<reference evidence="4" key="2">
    <citation type="submission" date="2021-04" db="EMBL/GenBank/DDBJ databases">
        <authorList>
            <person name="Gilroy R."/>
        </authorList>
    </citation>
    <scope>NUCLEOTIDE SEQUENCE</scope>
    <source>
        <strain evidence="4">1282</strain>
    </source>
</reference>
<dbReference type="InterPro" id="IPR010982">
    <property type="entry name" value="Lambda_DNA-bd_dom_sf"/>
</dbReference>
<organism evidence="4 5">
    <name type="scientific">Candidatus Acutalibacter pullistercoris</name>
    <dbReference type="NCBI Taxonomy" id="2838418"/>
    <lineage>
        <taxon>Bacteria</taxon>
        <taxon>Bacillati</taxon>
        <taxon>Bacillota</taxon>
        <taxon>Clostridia</taxon>
        <taxon>Eubacteriales</taxon>
        <taxon>Acutalibacteraceae</taxon>
        <taxon>Acutalibacter</taxon>
    </lineage>
</organism>
<comment type="caution">
    <text evidence="4">The sequence shown here is derived from an EMBL/GenBank/DDBJ whole genome shotgun (WGS) entry which is preliminary data.</text>
</comment>
<evidence type="ECO:0000313" key="4">
    <source>
        <dbReference type="EMBL" id="HIY26451.1"/>
    </source>
</evidence>
<dbReference type="EMBL" id="DXDU01000074">
    <property type="protein sequence ID" value="HIY26451.1"/>
    <property type="molecule type" value="Genomic_DNA"/>
</dbReference>
<gene>
    <name evidence="4" type="ORF">H9838_04655</name>
</gene>
<name>A0A9D1YC66_9FIRM</name>
<dbReference type="PANTHER" id="PTHR46558">
    <property type="entry name" value="TRACRIPTIONAL REGULATORY PROTEIN-RELATED-RELATED"/>
    <property type="match status" value="1"/>
</dbReference>
<feature type="domain" description="HTH cro/C1-type" evidence="3">
    <location>
        <begin position="6"/>
        <end position="60"/>
    </location>
</feature>
<evidence type="ECO:0000259" key="3">
    <source>
        <dbReference type="PROSITE" id="PS50943"/>
    </source>
</evidence>
<proteinExistence type="predicted"/>
<dbReference type="AlphaFoldDB" id="A0A9D1YC66"/>
<protein>
    <submittedName>
        <fullName evidence="4">Helix-turn-helix domain-containing protein</fullName>
    </submittedName>
</protein>
<accession>A0A9D1YC66</accession>
<keyword evidence="2" id="KW-1133">Transmembrane helix</keyword>
<keyword evidence="1" id="KW-0238">DNA-binding</keyword>
<dbReference type="Proteomes" id="UP000823915">
    <property type="component" value="Unassembled WGS sequence"/>
</dbReference>
<dbReference type="Pfam" id="PF01381">
    <property type="entry name" value="HTH_3"/>
    <property type="match status" value="1"/>
</dbReference>
<dbReference type="CDD" id="cd00093">
    <property type="entry name" value="HTH_XRE"/>
    <property type="match status" value="1"/>
</dbReference>
<reference evidence="4" key="1">
    <citation type="journal article" date="2021" name="PeerJ">
        <title>Extensive microbial diversity within the chicken gut microbiome revealed by metagenomics and culture.</title>
        <authorList>
            <person name="Gilroy R."/>
            <person name="Ravi A."/>
            <person name="Getino M."/>
            <person name="Pursley I."/>
            <person name="Horton D.L."/>
            <person name="Alikhan N.F."/>
            <person name="Baker D."/>
            <person name="Gharbi K."/>
            <person name="Hall N."/>
            <person name="Watson M."/>
            <person name="Adriaenssens E.M."/>
            <person name="Foster-Nyarko E."/>
            <person name="Jarju S."/>
            <person name="Secka A."/>
            <person name="Antonio M."/>
            <person name="Oren A."/>
            <person name="Chaudhuri R.R."/>
            <person name="La Ragione R."/>
            <person name="Hildebrand F."/>
            <person name="Pallen M.J."/>
        </authorList>
    </citation>
    <scope>NUCLEOTIDE SEQUENCE</scope>
    <source>
        <strain evidence="4">1282</strain>
    </source>
</reference>
<dbReference type="Gene3D" id="1.10.260.40">
    <property type="entry name" value="lambda repressor-like DNA-binding domains"/>
    <property type="match status" value="1"/>
</dbReference>
<keyword evidence="2" id="KW-0812">Transmembrane</keyword>
<dbReference type="PANTHER" id="PTHR46558:SF3">
    <property type="entry name" value="TRANSCRIPTIONAL REGULATOR"/>
    <property type="match status" value="1"/>
</dbReference>
<dbReference type="SMART" id="SM00530">
    <property type="entry name" value="HTH_XRE"/>
    <property type="match status" value="1"/>
</dbReference>
<dbReference type="PROSITE" id="PS50943">
    <property type="entry name" value="HTH_CROC1"/>
    <property type="match status" value="1"/>
</dbReference>
<dbReference type="InterPro" id="IPR001387">
    <property type="entry name" value="Cro/C1-type_HTH"/>
</dbReference>
<keyword evidence="2" id="KW-0472">Membrane</keyword>
<feature type="non-terminal residue" evidence="4">
    <location>
        <position position="161"/>
    </location>
</feature>
<dbReference type="GO" id="GO:0003677">
    <property type="term" value="F:DNA binding"/>
    <property type="evidence" value="ECO:0007669"/>
    <property type="project" value="UniProtKB-KW"/>
</dbReference>
<evidence type="ECO:0000313" key="5">
    <source>
        <dbReference type="Proteomes" id="UP000823915"/>
    </source>
</evidence>
<sequence length="161" mass="17629">MLSENIKTRRKAKGLSQEELALRLHVVRQTISKWEQGLSVPDADLLLALSQALDTPVSDLLGETLPQPEAPDLQELSQRLEAINLQLARGKASRRKGAHLAFLILCFLFLLGFVLLAALGGNPALSWDYSDPETAVAGTILHGVQWVYVRAFPFLFAASAL</sequence>